<accession>A0AAD9F9A6</accession>
<dbReference type="EMBL" id="JASDAP010000013">
    <property type="protein sequence ID" value="KAK1892866.1"/>
    <property type="molecule type" value="Genomic_DNA"/>
</dbReference>
<gene>
    <name evidence="1" type="ORF">KUDE01_007937</name>
</gene>
<organism evidence="1 2">
    <name type="scientific">Dissostichus eleginoides</name>
    <name type="common">Patagonian toothfish</name>
    <name type="synonym">Dissostichus amissus</name>
    <dbReference type="NCBI Taxonomy" id="100907"/>
    <lineage>
        <taxon>Eukaryota</taxon>
        <taxon>Metazoa</taxon>
        <taxon>Chordata</taxon>
        <taxon>Craniata</taxon>
        <taxon>Vertebrata</taxon>
        <taxon>Euteleostomi</taxon>
        <taxon>Actinopterygii</taxon>
        <taxon>Neopterygii</taxon>
        <taxon>Teleostei</taxon>
        <taxon>Neoteleostei</taxon>
        <taxon>Acanthomorphata</taxon>
        <taxon>Eupercaria</taxon>
        <taxon>Perciformes</taxon>
        <taxon>Notothenioidei</taxon>
        <taxon>Nototheniidae</taxon>
        <taxon>Dissostichus</taxon>
    </lineage>
</organism>
<evidence type="ECO:0000313" key="2">
    <source>
        <dbReference type="Proteomes" id="UP001228049"/>
    </source>
</evidence>
<dbReference type="GO" id="GO:0033596">
    <property type="term" value="C:TSC1-TSC2 complex"/>
    <property type="evidence" value="ECO:0007669"/>
    <property type="project" value="TreeGrafter"/>
</dbReference>
<reference evidence="1" key="1">
    <citation type="submission" date="2023-04" db="EMBL/GenBank/DDBJ databases">
        <title>Chromosome-level genome of Chaenocephalus aceratus.</title>
        <authorList>
            <person name="Park H."/>
        </authorList>
    </citation>
    <scope>NUCLEOTIDE SEQUENCE</scope>
    <source>
        <strain evidence="1">DE</strain>
        <tissue evidence="1">Muscle</tissue>
    </source>
</reference>
<dbReference type="GO" id="GO:0051726">
    <property type="term" value="P:regulation of cell cycle"/>
    <property type="evidence" value="ECO:0007669"/>
    <property type="project" value="TreeGrafter"/>
</dbReference>
<dbReference type="GO" id="GO:0008285">
    <property type="term" value="P:negative regulation of cell population proliferation"/>
    <property type="evidence" value="ECO:0007669"/>
    <property type="project" value="TreeGrafter"/>
</dbReference>
<comment type="caution">
    <text evidence="1">The sequence shown here is derived from an EMBL/GenBank/DDBJ whole genome shotgun (WGS) entry which is preliminary data.</text>
</comment>
<sequence length="107" mass="11817">MSNQQLSIGELLLSLDSSELQEAELVRAAVNQQLSSDRGGAVLSSLVEEHHHKPLLEKLNEALSRSGSRLPAVTLLGHMIRKQPPWVHTVSRSPLLCSLLRHLKVQT</sequence>
<dbReference type="InterPro" id="IPR007483">
    <property type="entry name" value="Hamartin"/>
</dbReference>
<dbReference type="PANTHER" id="PTHR15154">
    <property type="entry name" value="HAMARTIN"/>
    <property type="match status" value="1"/>
</dbReference>
<dbReference type="GO" id="GO:0032007">
    <property type="term" value="P:negative regulation of TOR signaling"/>
    <property type="evidence" value="ECO:0007669"/>
    <property type="project" value="TreeGrafter"/>
</dbReference>
<dbReference type="Proteomes" id="UP001228049">
    <property type="component" value="Unassembled WGS sequence"/>
</dbReference>
<name>A0AAD9F9A6_DISEL</name>
<dbReference type="AlphaFoldDB" id="A0AAD9F9A6"/>
<protein>
    <submittedName>
        <fullName evidence="1">Hamartin</fullName>
    </submittedName>
</protein>
<dbReference type="PANTHER" id="PTHR15154:SF2">
    <property type="entry name" value="HAMARTIN"/>
    <property type="match status" value="1"/>
</dbReference>
<proteinExistence type="predicted"/>
<evidence type="ECO:0000313" key="1">
    <source>
        <dbReference type="EMBL" id="KAK1892866.1"/>
    </source>
</evidence>
<keyword evidence="2" id="KW-1185">Reference proteome</keyword>
<dbReference type="Pfam" id="PF04388">
    <property type="entry name" value="Hamartin"/>
    <property type="match status" value="1"/>
</dbReference>